<feature type="transmembrane region" description="Helical" evidence="1">
    <location>
        <begin position="81"/>
        <end position="99"/>
    </location>
</feature>
<dbReference type="RefSeq" id="WP_136493685.1">
    <property type="nucleotide sequence ID" value="NZ_SSBS01000006.1"/>
</dbReference>
<feature type="transmembrane region" description="Helical" evidence="1">
    <location>
        <begin position="255"/>
        <end position="274"/>
    </location>
</feature>
<dbReference type="AlphaFoldDB" id="A0AAQ2D8T9"/>
<organism evidence="2 3">
    <name type="scientific">Pseudomonas atacamensis</name>
    <dbReference type="NCBI Taxonomy" id="2565368"/>
    <lineage>
        <taxon>Bacteria</taxon>
        <taxon>Pseudomonadati</taxon>
        <taxon>Pseudomonadota</taxon>
        <taxon>Gammaproteobacteria</taxon>
        <taxon>Pseudomonadales</taxon>
        <taxon>Pseudomonadaceae</taxon>
        <taxon>Pseudomonas</taxon>
    </lineage>
</organism>
<dbReference type="InterPro" id="IPR017516">
    <property type="entry name" value="AbrB_dup"/>
</dbReference>
<dbReference type="NCBIfam" id="TIGR03082">
    <property type="entry name" value="Gneg_AbrB_dup"/>
    <property type="match status" value="1"/>
</dbReference>
<feature type="transmembrane region" description="Helical" evidence="1">
    <location>
        <begin position="286"/>
        <end position="312"/>
    </location>
</feature>
<dbReference type="GO" id="GO:0010468">
    <property type="term" value="P:regulation of gene expression"/>
    <property type="evidence" value="ECO:0007669"/>
    <property type="project" value="InterPro"/>
</dbReference>
<evidence type="ECO:0000313" key="3">
    <source>
        <dbReference type="Proteomes" id="UP000310574"/>
    </source>
</evidence>
<keyword evidence="1" id="KW-1133">Transmembrane helix</keyword>
<accession>A0AAQ2D8T9</accession>
<dbReference type="Pfam" id="PF05145">
    <property type="entry name" value="AbrB"/>
    <property type="match status" value="1"/>
</dbReference>
<keyword evidence="1" id="KW-0472">Membrane</keyword>
<dbReference type="GO" id="GO:0016020">
    <property type="term" value="C:membrane"/>
    <property type="evidence" value="ECO:0007669"/>
    <property type="project" value="InterPro"/>
</dbReference>
<proteinExistence type="predicted"/>
<dbReference type="PANTHER" id="PTHR38457:SF1">
    <property type="entry name" value="REGULATOR ABRB-RELATED"/>
    <property type="match status" value="1"/>
</dbReference>
<gene>
    <name evidence="2" type="ORF">E5170_21420</name>
</gene>
<dbReference type="PANTHER" id="PTHR38457">
    <property type="entry name" value="REGULATOR ABRB-RELATED"/>
    <property type="match status" value="1"/>
</dbReference>
<feature type="transmembrane region" description="Helical" evidence="1">
    <location>
        <begin position="140"/>
        <end position="160"/>
    </location>
</feature>
<dbReference type="InterPro" id="IPR007820">
    <property type="entry name" value="AbrB_fam"/>
</dbReference>
<keyword evidence="1" id="KW-0812">Transmembrane</keyword>
<comment type="caution">
    <text evidence="2">The sequence shown here is derived from an EMBL/GenBank/DDBJ whole genome shotgun (WGS) entry which is preliminary data.</text>
</comment>
<feature type="transmembrane region" description="Helical" evidence="1">
    <location>
        <begin position="224"/>
        <end position="243"/>
    </location>
</feature>
<reference evidence="2 3" key="1">
    <citation type="submission" date="2019-04" db="EMBL/GenBank/DDBJ databases">
        <title>Draft genome sequence of Pseudomonas sp. M7D1 isolated from rhizosphere of plant the flowery desert.</title>
        <authorList>
            <person name="Poblete-Morales M."/>
            <person name="Plaza N."/>
            <person name="Corsini G."/>
            <person name="Silva E."/>
        </authorList>
    </citation>
    <scope>NUCLEOTIDE SEQUENCE [LARGE SCALE GENOMIC DNA]</scope>
    <source>
        <strain evidence="2 3">M7D1</strain>
    </source>
</reference>
<name>A0AAQ2D8T9_9PSED</name>
<feature type="transmembrane region" description="Helical" evidence="1">
    <location>
        <begin position="199"/>
        <end position="218"/>
    </location>
</feature>
<evidence type="ECO:0000313" key="2">
    <source>
        <dbReference type="EMBL" id="THF28238.1"/>
    </source>
</evidence>
<dbReference type="EMBL" id="SSBS01000006">
    <property type="protein sequence ID" value="THF28238.1"/>
    <property type="molecule type" value="Genomic_DNA"/>
</dbReference>
<protein>
    <submittedName>
        <fullName evidence="2">AbrB family transcriptional regulator</fullName>
    </submittedName>
</protein>
<feature type="transmembrane region" description="Helical" evidence="1">
    <location>
        <begin position="172"/>
        <end position="192"/>
    </location>
</feature>
<dbReference type="Proteomes" id="UP000310574">
    <property type="component" value="Unassembled WGS sequence"/>
</dbReference>
<sequence length="351" mass="37235">MKSIVCLLLAAGFGALLQFEGVPHGLLLGSIVVTALFASKTGIAPATPYGLGYIQVTLGIATGLMFEAWDSETAATMLPSLGVLLICLTVQIALAGWWLTRGAGWNRTDALLAVYPGALAAVFDLLESEKASSKVIIVHLMRLLLITVLVSLLIPGQAAVAEVASDPLTTGMALTAFSVIALSVLLGRLLLLVGVPAPFMLTAILITAVFVKSGWLHGFHMPEWSLNLAALILGVRIGSRFQGLGIPELARHGRTALVSVGLMIVVAAAFAEVAARWLGSDPLSLWLAYMPGAIETIAIVAFGGGLNVVFILTHHLSRMVLLHFAPALLVQVRRGPRQSRTTRRSCRRRRS</sequence>
<dbReference type="PIRSF" id="PIRSF038991">
    <property type="entry name" value="Protein_AbrB"/>
    <property type="match status" value="1"/>
</dbReference>
<evidence type="ECO:0000256" key="1">
    <source>
        <dbReference type="SAM" id="Phobius"/>
    </source>
</evidence>
<feature type="transmembrane region" description="Helical" evidence="1">
    <location>
        <begin position="51"/>
        <end position="69"/>
    </location>
</feature>